<dbReference type="GO" id="GO:0016616">
    <property type="term" value="F:oxidoreductase activity, acting on the CH-OH group of donors, NAD or NADP as acceptor"/>
    <property type="evidence" value="ECO:0007669"/>
    <property type="project" value="InterPro"/>
</dbReference>
<dbReference type="InterPro" id="IPR036291">
    <property type="entry name" value="NAD(P)-bd_dom_sf"/>
</dbReference>
<reference evidence="6 7" key="1">
    <citation type="journal article" date="2014" name="Nature">
        <title>The genome of the recently domesticated crop plant sugar beet (Beta vulgaris).</title>
        <authorList>
            <person name="Dohm J.C."/>
            <person name="Minoche A.E."/>
            <person name="Holtgrawe D."/>
            <person name="Capella-Gutierrez S."/>
            <person name="Zakrzewski F."/>
            <person name="Tafer H."/>
            <person name="Rupp O."/>
            <person name="Sorensen T.R."/>
            <person name="Stracke R."/>
            <person name="Reinhardt R."/>
            <person name="Goesmann A."/>
            <person name="Kraft T."/>
            <person name="Schulz B."/>
            <person name="Stadler P.F."/>
            <person name="Schmidt T."/>
            <person name="Gabaldon T."/>
            <person name="Lehrach H."/>
            <person name="Weisshaar B."/>
            <person name="Himmelbauer H."/>
        </authorList>
    </citation>
    <scope>NUCLEOTIDE SEQUENCE [LARGE SCALE GENOMIC DNA]</scope>
    <source>
        <tissue evidence="6">Taproot</tissue>
    </source>
</reference>
<dbReference type="InterPro" id="IPR045313">
    <property type="entry name" value="CBR1-like"/>
</dbReference>
<evidence type="ECO:0000313" key="7">
    <source>
        <dbReference type="Proteomes" id="UP000035740"/>
    </source>
</evidence>
<gene>
    <name evidence="6" type="ORF">BVRB_5g126930</name>
</gene>
<evidence type="ECO:0000256" key="4">
    <source>
        <dbReference type="RuleBase" id="RU000363"/>
    </source>
</evidence>
<evidence type="ECO:0000256" key="3">
    <source>
        <dbReference type="ARBA" id="ARBA00023002"/>
    </source>
</evidence>
<dbReference type="Pfam" id="PF00106">
    <property type="entry name" value="adh_short"/>
    <property type="match status" value="1"/>
</dbReference>
<dbReference type="CDD" id="cd05324">
    <property type="entry name" value="carb_red_PTCR-like_SDR_c"/>
    <property type="match status" value="1"/>
</dbReference>
<dbReference type="InterPro" id="IPR002347">
    <property type="entry name" value="SDR_fam"/>
</dbReference>
<proteinExistence type="inferred from homology"/>
<keyword evidence="3 5" id="KW-0560">Oxidoreductase</keyword>
<dbReference type="OrthoDB" id="1933717at2759"/>
<dbReference type="PRINTS" id="PR00080">
    <property type="entry name" value="SDRFAMILY"/>
</dbReference>
<accession>A0A0J8B920</accession>
<dbReference type="Gramene" id="KMS97461">
    <property type="protein sequence ID" value="KMS97461"/>
    <property type="gene ID" value="BVRB_5g126930"/>
</dbReference>
<dbReference type="PRINTS" id="PR00081">
    <property type="entry name" value="GDHRDH"/>
</dbReference>
<sequence length="315" mass="35308">MGRGSKERSKERRESRLQEISLLHTIPYSNNQRWWSSETIAVVTGGNRGIGFEIIRQLASHGMTVVLTSRDAGVGIEAVKVLQEVGLLVEFHQLDIVDPQSIKEFADWIQVTHGGLDILINNAGVNFNVGSENSVEYAEQVIKTNYYGTKNLIEAMIPLMKPSPSGARIVNVTSRLGRLNGRRNRIEDVTLREQLSNDDLLTEELIDSMLKTFLQQTRDGSWTIGGWPQNFTDYSMSKLAINCYSRYLARKLSDRLEGEKICINCFCPGWVKTAMTGWAGNSSVEIGADTGVWLALLPGQPINGKFFAERREIHF</sequence>
<dbReference type="PANTHER" id="PTHR43490:SF99">
    <property type="entry name" value="SHORT-CHAIN DEHYDROGENASE_REDUCTASE"/>
    <property type="match status" value="1"/>
</dbReference>
<dbReference type="eggNOG" id="KOG1208">
    <property type="taxonomic scope" value="Eukaryota"/>
</dbReference>
<dbReference type="EMBL" id="KQ090316">
    <property type="protein sequence ID" value="KMS97461.1"/>
    <property type="molecule type" value="Genomic_DNA"/>
</dbReference>
<dbReference type="OMA" id="QKKFRCE"/>
<evidence type="ECO:0000256" key="5">
    <source>
        <dbReference type="RuleBase" id="RU369024"/>
    </source>
</evidence>
<keyword evidence="2 5" id="KW-0521">NADP</keyword>
<dbReference type="AlphaFoldDB" id="A0A0J8B920"/>
<protein>
    <recommendedName>
        <fullName evidence="5">Short-chain dehydrogenase/reductase</fullName>
        <ecNumber evidence="5">1.1.1.-</ecNumber>
    </recommendedName>
</protein>
<dbReference type="PANTHER" id="PTHR43490">
    <property type="entry name" value="(+)-NEOMENTHOL DEHYDROGENASE"/>
    <property type="match status" value="1"/>
</dbReference>
<keyword evidence="7" id="KW-1185">Reference proteome</keyword>
<dbReference type="GO" id="GO:0016020">
    <property type="term" value="C:membrane"/>
    <property type="evidence" value="ECO:0007669"/>
    <property type="project" value="TreeGrafter"/>
</dbReference>
<dbReference type="Proteomes" id="UP000035740">
    <property type="component" value="Unassembled WGS sequence"/>
</dbReference>
<evidence type="ECO:0000256" key="2">
    <source>
        <dbReference type="ARBA" id="ARBA00022857"/>
    </source>
</evidence>
<evidence type="ECO:0000313" key="6">
    <source>
        <dbReference type="EMBL" id="KMS97461.1"/>
    </source>
</evidence>
<dbReference type="EC" id="1.1.1.-" evidence="5"/>
<comment type="similarity">
    <text evidence="1 4">Belongs to the short-chain dehydrogenases/reductases (SDR) family.</text>
</comment>
<name>A0A0J8B920_BETVV</name>
<evidence type="ECO:0000256" key="1">
    <source>
        <dbReference type="ARBA" id="ARBA00006484"/>
    </source>
</evidence>
<dbReference type="SUPFAM" id="SSF51735">
    <property type="entry name" value="NAD(P)-binding Rossmann-fold domains"/>
    <property type="match status" value="1"/>
</dbReference>
<dbReference type="KEGG" id="bvg:104908343"/>
<dbReference type="FunFam" id="3.40.50.720:FF:000315">
    <property type="entry name" value="(+)-neomenthol dehydrogenase"/>
    <property type="match status" value="1"/>
</dbReference>
<dbReference type="Gene3D" id="3.40.50.720">
    <property type="entry name" value="NAD(P)-binding Rossmann-like Domain"/>
    <property type="match status" value="1"/>
</dbReference>
<organism evidence="6 7">
    <name type="scientific">Beta vulgaris subsp. vulgaris</name>
    <name type="common">Beet</name>
    <dbReference type="NCBI Taxonomy" id="3555"/>
    <lineage>
        <taxon>Eukaryota</taxon>
        <taxon>Viridiplantae</taxon>
        <taxon>Streptophyta</taxon>
        <taxon>Embryophyta</taxon>
        <taxon>Tracheophyta</taxon>
        <taxon>Spermatophyta</taxon>
        <taxon>Magnoliopsida</taxon>
        <taxon>eudicotyledons</taxon>
        <taxon>Gunneridae</taxon>
        <taxon>Pentapetalae</taxon>
        <taxon>Caryophyllales</taxon>
        <taxon>Chenopodiaceae</taxon>
        <taxon>Betoideae</taxon>
        <taxon>Beta</taxon>
    </lineage>
</organism>